<gene>
    <name evidence="2" type="ORF">HXX08_15945</name>
    <name evidence="3" type="ORF">OZ401_002869</name>
</gene>
<feature type="transmembrane region" description="Helical" evidence="1">
    <location>
        <begin position="34"/>
        <end position="52"/>
    </location>
</feature>
<evidence type="ECO:0000313" key="4">
    <source>
        <dbReference type="Proteomes" id="UP000521676"/>
    </source>
</evidence>
<evidence type="ECO:0000256" key="1">
    <source>
        <dbReference type="SAM" id="Phobius"/>
    </source>
</evidence>
<evidence type="ECO:0000313" key="2">
    <source>
        <dbReference type="EMBL" id="NWJ47350.1"/>
    </source>
</evidence>
<evidence type="ECO:0000313" key="5">
    <source>
        <dbReference type="Proteomes" id="UP001431572"/>
    </source>
</evidence>
<keyword evidence="1" id="KW-0812">Transmembrane</keyword>
<feature type="transmembrane region" description="Helical" evidence="1">
    <location>
        <begin position="7"/>
        <end position="28"/>
    </location>
</feature>
<reference evidence="2 4" key="1">
    <citation type="submission" date="2020-06" db="EMBL/GenBank/DDBJ databases">
        <title>Anoxygenic phototrophic Chloroflexota member uses a Type I reaction center.</title>
        <authorList>
            <person name="Tsuji J.M."/>
            <person name="Shaw N.A."/>
            <person name="Nagashima S."/>
            <person name="Venkiteswaran J."/>
            <person name="Schiff S.L."/>
            <person name="Hanada S."/>
            <person name="Tank M."/>
            <person name="Neufeld J.D."/>
        </authorList>
    </citation>
    <scope>NUCLEOTIDE SEQUENCE [LARGE SCALE GENOMIC DNA]</scope>
    <source>
        <strain evidence="2">L227-S17</strain>
    </source>
</reference>
<dbReference type="Proteomes" id="UP001431572">
    <property type="component" value="Chromosome 2"/>
</dbReference>
<evidence type="ECO:0000313" key="3">
    <source>
        <dbReference type="EMBL" id="WJW69264.1"/>
    </source>
</evidence>
<name>A0A8T7M5E2_9CHLR</name>
<keyword evidence="1" id="KW-0472">Membrane</keyword>
<proteinExistence type="predicted"/>
<organism evidence="2 4">
    <name type="scientific">Candidatus Chlorohelix allophototropha</name>
    <dbReference type="NCBI Taxonomy" id="3003348"/>
    <lineage>
        <taxon>Bacteria</taxon>
        <taxon>Bacillati</taxon>
        <taxon>Chloroflexota</taxon>
        <taxon>Chloroflexia</taxon>
        <taxon>Candidatus Chloroheliales</taxon>
        <taxon>Candidatus Chloroheliaceae</taxon>
        <taxon>Candidatus Chlorohelix</taxon>
    </lineage>
</organism>
<dbReference type="EMBL" id="CP128400">
    <property type="protein sequence ID" value="WJW69264.1"/>
    <property type="molecule type" value="Genomic_DNA"/>
</dbReference>
<dbReference type="AlphaFoldDB" id="A0A8T7M5E2"/>
<reference evidence="3" key="2">
    <citation type="journal article" date="2024" name="Nature">
        <title>Anoxygenic phototroph of the Chloroflexota uses a type I reaction centre.</title>
        <authorList>
            <person name="Tsuji J.M."/>
            <person name="Shaw N.A."/>
            <person name="Nagashima S."/>
            <person name="Venkiteswaran J.J."/>
            <person name="Schiff S.L."/>
            <person name="Watanabe T."/>
            <person name="Fukui M."/>
            <person name="Hanada S."/>
            <person name="Tank M."/>
            <person name="Neufeld J.D."/>
        </authorList>
    </citation>
    <scope>NUCLEOTIDE SEQUENCE</scope>
    <source>
        <strain evidence="3">L227-S17</strain>
    </source>
</reference>
<keyword evidence="1" id="KW-1133">Transmembrane helix</keyword>
<keyword evidence="5" id="KW-1185">Reference proteome</keyword>
<protein>
    <submittedName>
        <fullName evidence="2">Uncharacterized protein</fullName>
    </submittedName>
</protein>
<accession>A0A8T7M5E2</accession>
<dbReference type="RefSeq" id="WP_341471152.1">
    <property type="nucleotide sequence ID" value="NZ_CP128400.1"/>
</dbReference>
<dbReference type="EMBL" id="JACATZ010000003">
    <property type="protein sequence ID" value="NWJ47350.1"/>
    <property type="molecule type" value="Genomic_DNA"/>
</dbReference>
<dbReference type="Proteomes" id="UP000521676">
    <property type="component" value="Unassembled WGS sequence"/>
</dbReference>
<sequence length="72" mass="7860">MDKIKAVFLYILALVVLLAPAILLGWIGWSLLDWWGGVLGIIGGLLIFYSSITKIARQESTEEEPITAGDAE</sequence>